<dbReference type="Proteomes" id="UP000652761">
    <property type="component" value="Unassembled WGS sequence"/>
</dbReference>
<dbReference type="Pfam" id="PF01789">
    <property type="entry name" value="PsbP"/>
    <property type="match status" value="1"/>
</dbReference>
<accession>A0A843UET7</accession>
<dbReference type="GO" id="GO:0009654">
    <property type="term" value="C:photosystem II oxygen evolving complex"/>
    <property type="evidence" value="ECO:0007669"/>
    <property type="project" value="InterPro"/>
</dbReference>
<dbReference type="OrthoDB" id="2020701at2759"/>
<feature type="region of interest" description="Disordered" evidence="1">
    <location>
        <begin position="104"/>
        <end position="123"/>
    </location>
</feature>
<proteinExistence type="predicted"/>
<name>A0A843UET7_COLES</name>
<sequence length="273" mass="29128">MTKGWWSIAPAAPSRGLLWRAPSRPLFLLPFLTPRRPPVPLSPPPPNDAPGFISAASCSGEGGGRPSAVSCSLGSGGAGRRNLILLLGSSLSFSALPTPVASPSLAAEEEEAGKGEPLERYTDKGEGFTLLRPASWLKEDKAGATALFVDESNKGNNIGVVVNPVRLSSLRDFGTPEFVADKLIQAERRKESTRDAQMVRVAERAGHAGCPVYEFEYTVDSTRGGLKRIFSAAFVDAKKLHLLNIAHSDGPGSPLESKTRMVLERVLHSFDAV</sequence>
<reference evidence="3" key="1">
    <citation type="submission" date="2017-07" db="EMBL/GenBank/DDBJ databases">
        <title>Taro Niue Genome Assembly and Annotation.</title>
        <authorList>
            <person name="Atibalentja N."/>
            <person name="Keating K."/>
            <person name="Fields C.J."/>
        </authorList>
    </citation>
    <scope>NUCLEOTIDE SEQUENCE</scope>
    <source>
        <strain evidence="3">Niue_2</strain>
        <tissue evidence="3">Leaf</tissue>
    </source>
</reference>
<keyword evidence="4" id="KW-1185">Reference proteome</keyword>
<gene>
    <name evidence="3" type="ORF">Taro_014529</name>
</gene>
<dbReference type="PANTHER" id="PTHR31407:SF3">
    <property type="entry name" value="PSBP DOMAIN-CONTAINING PROTEIN 2, CHLOROPLASTIC"/>
    <property type="match status" value="1"/>
</dbReference>
<evidence type="ECO:0000256" key="1">
    <source>
        <dbReference type="SAM" id="MobiDB-lite"/>
    </source>
</evidence>
<feature type="compositionally biased region" description="Basic and acidic residues" evidence="1">
    <location>
        <begin position="112"/>
        <end position="123"/>
    </location>
</feature>
<dbReference type="PANTHER" id="PTHR31407">
    <property type="match status" value="1"/>
</dbReference>
<feature type="domain" description="PsbP C-terminal" evidence="2">
    <location>
        <begin position="118"/>
        <end position="271"/>
    </location>
</feature>
<evidence type="ECO:0000259" key="2">
    <source>
        <dbReference type="Pfam" id="PF01789"/>
    </source>
</evidence>
<evidence type="ECO:0000313" key="3">
    <source>
        <dbReference type="EMBL" id="MQL82068.1"/>
    </source>
</evidence>
<comment type="caution">
    <text evidence="3">The sequence shown here is derived from an EMBL/GenBank/DDBJ whole genome shotgun (WGS) entry which is preliminary data.</text>
</comment>
<dbReference type="Gene3D" id="3.40.1000.10">
    <property type="entry name" value="Mog1/PsbP, alpha/beta/alpha sandwich"/>
    <property type="match status" value="1"/>
</dbReference>
<evidence type="ECO:0000313" key="4">
    <source>
        <dbReference type="Proteomes" id="UP000652761"/>
    </source>
</evidence>
<dbReference type="GO" id="GO:0005509">
    <property type="term" value="F:calcium ion binding"/>
    <property type="evidence" value="ECO:0007669"/>
    <property type="project" value="InterPro"/>
</dbReference>
<dbReference type="AlphaFoldDB" id="A0A843UET7"/>
<dbReference type="InterPro" id="IPR016123">
    <property type="entry name" value="Mog1/PsbP_a/b/a-sand"/>
</dbReference>
<dbReference type="GO" id="GO:0019898">
    <property type="term" value="C:extrinsic component of membrane"/>
    <property type="evidence" value="ECO:0007669"/>
    <property type="project" value="InterPro"/>
</dbReference>
<dbReference type="SUPFAM" id="SSF55724">
    <property type="entry name" value="Mog1p/PsbP-like"/>
    <property type="match status" value="1"/>
</dbReference>
<protein>
    <recommendedName>
        <fullName evidence="2">PsbP C-terminal domain-containing protein</fullName>
    </recommendedName>
</protein>
<dbReference type="GO" id="GO:0015979">
    <property type="term" value="P:photosynthesis"/>
    <property type="evidence" value="ECO:0007669"/>
    <property type="project" value="InterPro"/>
</dbReference>
<dbReference type="EMBL" id="NMUH01000606">
    <property type="protein sequence ID" value="MQL82068.1"/>
    <property type="molecule type" value="Genomic_DNA"/>
</dbReference>
<dbReference type="InterPro" id="IPR002683">
    <property type="entry name" value="PsbP_C"/>
</dbReference>
<organism evidence="3 4">
    <name type="scientific">Colocasia esculenta</name>
    <name type="common">Wild taro</name>
    <name type="synonym">Arum esculentum</name>
    <dbReference type="NCBI Taxonomy" id="4460"/>
    <lineage>
        <taxon>Eukaryota</taxon>
        <taxon>Viridiplantae</taxon>
        <taxon>Streptophyta</taxon>
        <taxon>Embryophyta</taxon>
        <taxon>Tracheophyta</taxon>
        <taxon>Spermatophyta</taxon>
        <taxon>Magnoliopsida</taxon>
        <taxon>Liliopsida</taxon>
        <taxon>Araceae</taxon>
        <taxon>Aroideae</taxon>
        <taxon>Colocasieae</taxon>
        <taxon>Colocasia</taxon>
    </lineage>
</organism>